<name>A0A6F9DFF4_9ASCI</name>
<dbReference type="EMBL" id="LR786079">
    <property type="protein sequence ID" value="CAB3257377.1"/>
    <property type="molecule type" value="mRNA"/>
</dbReference>
<dbReference type="PANTHER" id="PTHR16146">
    <property type="entry name" value="INTELECTIN"/>
    <property type="match status" value="1"/>
</dbReference>
<dbReference type="PANTHER" id="PTHR16146:SF46">
    <property type="entry name" value="INTELECTIN-1A-RELATED"/>
    <property type="match status" value="1"/>
</dbReference>
<evidence type="ECO:0000313" key="2">
    <source>
        <dbReference type="EMBL" id="CAB3257377.1"/>
    </source>
</evidence>
<keyword evidence="1" id="KW-1015">Disulfide bond</keyword>
<gene>
    <name evidence="2" type="primary">Itln1-005</name>
</gene>
<evidence type="ECO:0000256" key="1">
    <source>
        <dbReference type="ARBA" id="ARBA00023157"/>
    </source>
</evidence>
<dbReference type="AlphaFoldDB" id="A0A6F9DFF4"/>
<proteinExistence type="evidence at transcript level"/>
<accession>A0A6F9DFF4</accession>
<dbReference type="GO" id="GO:0070492">
    <property type="term" value="F:oligosaccharide binding"/>
    <property type="evidence" value="ECO:0007669"/>
    <property type="project" value="TreeGrafter"/>
</dbReference>
<dbReference type="GO" id="GO:0005615">
    <property type="term" value="C:extracellular space"/>
    <property type="evidence" value="ECO:0007669"/>
    <property type="project" value="TreeGrafter"/>
</dbReference>
<protein>
    <submittedName>
        <fullName evidence="2">Cortical granule lectin-like</fullName>
    </submittedName>
</protein>
<sequence length="474" mass="52878">MKTNGGGWTLVASVHRAKDEHKCSYHDKWSFFPNNSYRNQNGGGSPTWSDRSTMGSVFTATSEDYKGVEYYNQKSSDVMLSHVRNGVDVNDYESGSFLKYYTTDGFLSNYGFSLRNLYRHYVPLKSLNIVGLNSKIVANMKTEINISSIVTGWYHYSYDTGTSGTSINDGGRNMFDVGNQVYFRVNNEPYTLMQYGKSYTDSKTYHISSAANYPFIAMATVSNFDGYPNKFTMKIVSKTSAVVSVSNDYFSASYNGFHIQATALDVFGSVEKPSLTSVLFTIGGYQKWGSSSGSVKFPHKHLQSTNLTYEFSVSGHINNIMMGYMLLSRNDTNYVPRSEVETVLYQIADLLDLPENNILKLNSPQPQVVTKVKIAKGSISYPNYNVSSGYLQLGAYDHYGYPYALCPGVRLNDDADPSLFCIGSADTSSYNSDRCGDFSGWEALRDHVFSNRSLSSTSGDFVNDLHSTILIFTR</sequence>
<reference evidence="2" key="1">
    <citation type="submission" date="2020-04" db="EMBL/GenBank/DDBJ databases">
        <authorList>
            <person name="Neveu A P."/>
        </authorList>
    </citation>
    <scope>NUCLEOTIDE SEQUENCE</scope>
    <source>
        <tissue evidence="2">Whole embryo</tissue>
    </source>
</reference>
<keyword evidence="2" id="KW-0430">Lectin</keyword>
<organism evidence="2">
    <name type="scientific">Phallusia mammillata</name>
    <dbReference type="NCBI Taxonomy" id="59560"/>
    <lineage>
        <taxon>Eukaryota</taxon>
        <taxon>Metazoa</taxon>
        <taxon>Chordata</taxon>
        <taxon>Tunicata</taxon>
        <taxon>Ascidiacea</taxon>
        <taxon>Phlebobranchia</taxon>
        <taxon>Ascidiidae</taxon>
        <taxon>Phallusia</taxon>
    </lineage>
</organism>